<dbReference type="AlphaFoldDB" id="B2IAG5"/>
<organism evidence="1 2">
    <name type="scientific">Xylella fastidiosa (strain M23)</name>
    <dbReference type="NCBI Taxonomy" id="405441"/>
    <lineage>
        <taxon>Bacteria</taxon>
        <taxon>Pseudomonadati</taxon>
        <taxon>Pseudomonadota</taxon>
        <taxon>Gammaproteobacteria</taxon>
        <taxon>Lysobacterales</taxon>
        <taxon>Lysobacteraceae</taxon>
        <taxon>Xylella</taxon>
    </lineage>
</organism>
<protein>
    <submittedName>
        <fullName evidence="1">Uncharacterized protein</fullName>
    </submittedName>
</protein>
<dbReference type="EMBL" id="CP001011">
    <property type="protein sequence ID" value="ACB92245.1"/>
    <property type="molecule type" value="Genomic_DNA"/>
</dbReference>
<evidence type="ECO:0000313" key="2">
    <source>
        <dbReference type="Proteomes" id="UP000001698"/>
    </source>
</evidence>
<sequence>MLAAVRGFSDRVWWGVAGPKEARLATYGDVKRCLTVLREYLAGVLSIHECSFCRFSVPYQAEH</sequence>
<gene>
    <name evidence="1" type="ordered locus">XfasM23_0806</name>
</gene>
<dbReference type="HOGENOM" id="CLU_2884953_0_0_6"/>
<proteinExistence type="predicted"/>
<reference evidence="1 2" key="1">
    <citation type="journal article" date="2010" name="J. Bacteriol.">
        <title>Whole genome sequences of two Xylella fastidiosa strains (M12 and M23) causing almond leaf scorch disease in California.</title>
        <authorList>
            <person name="Chen J."/>
            <person name="Xie G."/>
            <person name="Han S."/>
            <person name="Chertkov O."/>
            <person name="Sims D."/>
            <person name="Civerolo E.L."/>
        </authorList>
    </citation>
    <scope>NUCLEOTIDE SEQUENCE [LARGE SCALE GENOMIC DNA]</scope>
    <source>
        <strain evidence="1 2">M23</strain>
    </source>
</reference>
<name>B2IAG5_XYLF2</name>
<dbReference type="KEGG" id="xfn:XfasM23_0806"/>
<accession>B2IAG5</accession>
<evidence type="ECO:0000313" key="1">
    <source>
        <dbReference type="EMBL" id="ACB92245.1"/>
    </source>
</evidence>
<dbReference type="Proteomes" id="UP000001698">
    <property type="component" value="Chromosome"/>
</dbReference>